<evidence type="ECO:0000259" key="1">
    <source>
        <dbReference type="PROSITE" id="PS50181"/>
    </source>
</evidence>
<reference evidence="2 3" key="2">
    <citation type="journal article" date="2017" name="Front. Plant Sci.">
        <title>Gene Classification and Mining of Molecular Markers Useful in Red Clover (Trifolium pratense) Breeding.</title>
        <authorList>
            <person name="Istvanek J."/>
            <person name="Dluhosova J."/>
            <person name="Dluhos P."/>
            <person name="Patkova L."/>
            <person name="Nedelnik J."/>
            <person name="Repkova J."/>
        </authorList>
    </citation>
    <scope>NUCLEOTIDE SEQUENCE [LARGE SCALE GENOMIC DNA]</scope>
    <source>
        <strain evidence="3">cv. Tatra</strain>
        <tissue evidence="2">Young leaves</tissue>
    </source>
</reference>
<dbReference type="Proteomes" id="UP000236291">
    <property type="component" value="Unassembled WGS sequence"/>
</dbReference>
<dbReference type="CDD" id="cd22160">
    <property type="entry name" value="F-box_AtFBL13-like"/>
    <property type="match status" value="1"/>
</dbReference>
<dbReference type="AlphaFoldDB" id="A0A2K3L6E4"/>
<name>A0A2K3L6E4_TRIPR</name>
<dbReference type="Pfam" id="PF24758">
    <property type="entry name" value="LRR_At5g56370"/>
    <property type="match status" value="1"/>
</dbReference>
<dbReference type="STRING" id="57577.A0A2K3L6E4"/>
<dbReference type="SUPFAM" id="SSF52047">
    <property type="entry name" value="RNI-like"/>
    <property type="match status" value="1"/>
</dbReference>
<dbReference type="SUPFAM" id="SSF81383">
    <property type="entry name" value="F-box domain"/>
    <property type="match status" value="1"/>
</dbReference>
<dbReference type="InterPro" id="IPR055411">
    <property type="entry name" value="LRR_FXL15/At3g58940/PEG3-like"/>
</dbReference>
<dbReference type="EMBL" id="ASHM01027032">
    <property type="protein sequence ID" value="PNX74109.1"/>
    <property type="molecule type" value="Genomic_DNA"/>
</dbReference>
<gene>
    <name evidence="2" type="ORF">L195_g030022</name>
</gene>
<dbReference type="InterPro" id="IPR055294">
    <property type="entry name" value="FBL60-like"/>
</dbReference>
<sequence>MSRSIPTEDRISSLPDPILHHILSFLPTKFAATTTILSKRWNPLWLSVPTLNFDDTPFKDFISFRHFVSSVFLSRDINLPIQSFHLKCAKQHSNEHDINRFIYAAMQRGGIENLHLNMFGRLSLKVKLLTTIFSCKTLVVLHLRKVNLKDLSNVTVDLPRLKTLHLTRVLFERFEYLPKLLSRCPILEELHIKHVPQRFVFQENSRCLPNLIRANFSCPNDLFSNVLFTLCCRAEVLHVEMELFYFEWNWQFPIYLNLTYIKLILKDKHPEKWKWLLEVLNRCPKLQNLTIHEDSELGCEQFNWMDPTIVPECLSTQLRTCLLKDYKNTK</sequence>
<feature type="domain" description="F-box" evidence="1">
    <location>
        <begin position="8"/>
        <end position="61"/>
    </location>
</feature>
<dbReference type="Gene3D" id="1.20.1280.50">
    <property type="match status" value="1"/>
</dbReference>
<protein>
    <submittedName>
        <fullName evidence="2">F-box/LRR-repeat protein</fullName>
    </submittedName>
</protein>
<evidence type="ECO:0000313" key="2">
    <source>
        <dbReference type="EMBL" id="PNX74109.1"/>
    </source>
</evidence>
<dbReference type="InterPro" id="IPR053781">
    <property type="entry name" value="F-box_AtFBL13-like"/>
</dbReference>
<comment type="caution">
    <text evidence="2">The sequence shown here is derived from an EMBL/GenBank/DDBJ whole genome shotgun (WGS) entry which is preliminary data.</text>
</comment>
<reference evidence="2 3" key="1">
    <citation type="journal article" date="2014" name="Am. J. Bot.">
        <title>Genome assembly and annotation for red clover (Trifolium pratense; Fabaceae).</title>
        <authorList>
            <person name="Istvanek J."/>
            <person name="Jaros M."/>
            <person name="Krenek A."/>
            <person name="Repkova J."/>
        </authorList>
    </citation>
    <scope>NUCLEOTIDE SEQUENCE [LARGE SCALE GENOMIC DNA]</scope>
    <source>
        <strain evidence="3">cv. Tatra</strain>
        <tissue evidence="2">Young leaves</tissue>
    </source>
</reference>
<dbReference type="PROSITE" id="PS50181">
    <property type="entry name" value="FBOX"/>
    <property type="match status" value="1"/>
</dbReference>
<dbReference type="Pfam" id="PF00646">
    <property type="entry name" value="F-box"/>
    <property type="match status" value="1"/>
</dbReference>
<organism evidence="2 3">
    <name type="scientific">Trifolium pratense</name>
    <name type="common">Red clover</name>
    <dbReference type="NCBI Taxonomy" id="57577"/>
    <lineage>
        <taxon>Eukaryota</taxon>
        <taxon>Viridiplantae</taxon>
        <taxon>Streptophyta</taxon>
        <taxon>Embryophyta</taxon>
        <taxon>Tracheophyta</taxon>
        <taxon>Spermatophyta</taxon>
        <taxon>Magnoliopsida</taxon>
        <taxon>eudicotyledons</taxon>
        <taxon>Gunneridae</taxon>
        <taxon>Pentapetalae</taxon>
        <taxon>rosids</taxon>
        <taxon>fabids</taxon>
        <taxon>Fabales</taxon>
        <taxon>Fabaceae</taxon>
        <taxon>Papilionoideae</taxon>
        <taxon>50 kb inversion clade</taxon>
        <taxon>NPAAA clade</taxon>
        <taxon>Hologalegina</taxon>
        <taxon>IRL clade</taxon>
        <taxon>Trifolieae</taxon>
        <taxon>Trifolium</taxon>
    </lineage>
</organism>
<proteinExistence type="predicted"/>
<dbReference type="Gene3D" id="3.80.10.10">
    <property type="entry name" value="Ribonuclease Inhibitor"/>
    <property type="match status" value="1"/>
</dbReference>
<dbReference type="ExpressionAtlas" id="A0A2K3L6E4">
    <property type="expression patterns" value="baseline"/>
</dbReference>
<dbReference type="InterPro" id="IPR036047">
    <property type="entry name" value="F-box-like_dom_sf"/>
</dbReference>
<dbReference type="InterPro" id="IPR032675">
    <property type="entry name" value="LRR_dom_sf"/>
</dbReference>
<accession>A0A2K3L6E4</accession>
<evidence type="ECO:0000313" key="3">
    <source>
        <dbReference type="Proteomes" id="UP000236291"/>
    </source>
</evidence>
<dbReference type="PANTHER" id="PTHR31293">
    <property type="entry name" value="RNI-LIKE SUPERFAMILY PROTEIN"/>
    <property type="match status" value="1"/>
</dbReference>
<dbReference type="PANTHER" id="PTHR31293:SF16">
    <property type="entry name" value="RNI-LIKE SUPERFAMILY PROTEIN"/>
    <property type="match status" value="1"/>
</dbReference>
<feature type="non-terminal residue" evidence="2">
    <location>
        <position position="330"/>
    </location>
</feature>
<dbReference type="InterPro" id="IPR001810">
    <property type="entry name" value="F-box_dom"/>
</dbReference>